<protein>
    <submittedName>
        <fullName evidence="1">Uncharacterized protein</fullName>
    </submittedName>
</protein>
<reference evidence="1 2" key="1">
    <citation type="submission" date="2019-06" db="EMBL/GenBank/DDBJ databases">
        <title>Genome Sequence of the Brown Rot Fungal Pathogen Monilinia laxa.</title>
        <authorList>
            <person name="De Miccolis Angelini R.M."/>
            <person name="Landi L."/>
            <person name="Abate D."/>
            <person name="Pollastro S."/>
            <person name="Romanazzi G."/>
            <person name="Faretra F."/>
        </authorList>
    </citation>
    <scope>NUCLEOTIDE SEQUENCE [LARGE SCALE GENOMIC DNA]</scope>
    <source>
        <strain evidence="1 2">Mlax316</strain>
    </source>
</reference>
<organism evidence="1 2">
    <name type="scientific">Monilinia laxa</name>
    <name type="common">Brown rot fungus</name>
    <name type="synonym">Sclerotinia laxa</name>
    <dbReference type="NCBI Taxonomy" id="61186"/>
    <lineage>
        <taxon>Eukaryota</taxon>
        <taxon>Fungi</taxon>
        <taxon>Dikarya</taxon>
        <taxon>Ascomycota</taxon>
        <taxon>Pezizomycotina</taxon>
        <taxon>Leotiomycetes</taxon>
        <taxon>Helotiales</taxon>
        <taxon>Sclerotiniaceae</taxon>
        <taxon>Monilinia</taxon>
    </lineage>
</organism>
<dbReference type="Proteomes" id="UP000326757">
    <property type="component" value="Unassembled WGS sequence"/>
</dbReference>
<name>A0A5N6JTJ3_MONLA</name>
<evidence type="ECO:0000313" key="2">
    <source>
        <dbReference type="Proteomes" id="UP000326757"/>
    </source>
</evidence>
<sequence length="83" mass="9870">MEKKFNAEIPCVDNHGKDRKMRESSRIKGLFSSRCMHAIRNEWHTDYIRYKRLHCRQRTDQKSNIYSLMPSPTSPPSCLELSQ</sequence>
<dbReference type="EMBL" id="VIGI01000013">
    <property type="protein sequence ID" value="KAB8292393.1"/>
    <property type="molecule type" value="Genomic_DNA"/>
</dbReference>
<proteinExistence type="predicted"/>
<comment type="caution">
    <text evidence="1">The sequence shown here is derived from an EMBL/GenBank/DDBJ whole genome shotgun (WGS) entry which is preliminary data.</text>
</comment>
<evidence type="ECO:0000313" key="1">
    <source>
        <dbReference type="EMBL" id="KAB8292393.1"/>
    </source>
</evidence>
<keyword evidence="2" id="KW-1185">Reference proteome</keyword>
<gene>
    <name evidence="1" type="ORF">EYC80_008128</name>
</gene>
<dbReference type="AlphaFoldDB" id="A0A5N6JTJ3"/>
<accession>A0A5N6JTJ3</accession>